<feature type="compositionally biased region" description="Polar residues" evidence="8">
    <location>
        <begin position="147"/>
        <end position="159"/>
    </location>
</feature>
<name>A0A0L7LHL3_OPEBR</name>
<dbReference type="FunFam" id="1.10.10.10:FF:000122">
    <property type="entry name" value="Forkhead box protein N1"/>
    <property type="match status" value="1"/>
</dbReference>
<dbReference type="GO" id="GO:0000981">
    <property type="term" value="F:DNA-binding transcription factor activity, RNA polymerase II-specific"/>
    <property type="evidence" value="ECO:0007669"/>
    <property type="project" value="TreeGrafter"/>
</dbReference>
<dbReference type="EMBL" id="JTDY01001167">
    <property type="protein sequence ID" value="KOB74671.1"/>
    <property type="molecule type" value="Genomic_DNA"/>
</dbReference>
<evidence type="ECO:0000313" key="10">
    <source>
        <dbReference type="EMBL" id="KOB74671.1"/>
    </source>
</evidence>
<keyword evidence="2" id="KW-0217">Developmental protein</keyword>
<evidence type="ECO:0000256" key="7">
    <source>
        <dbReference type="PROSITE-ProRule" id="PRU00089"/>
    </source>
</evidence>
<dbReference type="Gene3D" id="1.10.10.10">
    <property type="entry name" value="Winged helix-like DNA-binding domain superfamily/Winged helix DNA-binding domain"/>
    <property type="match status" value="2"/>
</dbReference>
<feature type="region of interest" description="Disordered" evidence="8">
    <location>
        <begin position="147"/>
        <end position="169"/>
    </location>
</feature>
<accession>A0A0L7LHL3</accession>
<dbReference type="STRING" id="104452.A0A0L7LHL3"/>
<gene>
    <name evidence="10" type="ORF">OBRU01_03214</name>
</gene>
<evidence type="ECO:0000256" key="8">
    <source>
        <dbReference type="SAM" id="MobiDB-lite"/>
    </source>
</evidence>
<proteinExistence type="predicted"/>
<dbReference type="GO" id="GO:0000976">
    <property type="term" value="F:transcription cis-regulatory region binding"/>
    <property type="evidence" value="ECO:0007669"/>
    <property type="project" value="TreeGrafter"/>
</dbReference>
<dbReference type="InterPro" id="IPR001766">
    <property type="entry name" value="Fork_head_dom"/>
</dbReference>
<dbReference type="PANTHER" id="PTHR46721">
    <property type="entry name" value="FORKHEAD BOX PROTEIN N1"/>
    <property type="match status" value="1"/>
</dbReference>
<dbReference type="SUPFAM" id="SSF46785">
    <property type="entry name" value="Winged helix' DNA-binding domain"/>
    <property type="match status" value="2"/>
</dbReference>
<comment type="subcellular location">
    <subcellularLocation>
        <location evidence="1 7">Nucleus</location>
    </subcellularLocation>
</comment>
<dbReference type="InterPro" id="IPR030456">
    <property type="entry name" value="TF_fork_head_CS_2"/>
</dbReference>
<feature type="region of interest" description="Disordered" evidence="8">
    <location>
        <begin position="569"/>
        <end position="597"/>
    </location>
</feature>
<evidence type="ECO:0000256" key="2">
    <source>
        <dbReference type="ARBA" id="ARBA00022473"/>
    </source>
</evidence>
<feature type="DNA-binding region" description="Fork-head" evidence="7">
    <location>
        <begin position="338"/>
        <end position="435"/>
    </location>
</feature>
<comment type="caution">
    <text evidence="10">The sequence shown here is derived from an EMBL/GenBank/DDBJ whole genome shotgun (WGS) entry which is preliminary data.</text>
</comment>
<feature type="compositionally biased region" description="Acidic residues" evidence="8">
    <location>
        <begin position="584"/>
        <end position="597"/>
    </location>
</feature>
<dbReference type="Pfam" id="PF00250">
    <property type="entry name" value="Forkhead"/>
    <property type="match status" value="2"/>
</dbReference>
<evidence type="ECO:0000256" key="1">
    <source>
        <dbReference type="ARBA" id="ARBA00004123"/>
    </source>
</evidence>
<evidence type="ECO:0000313" key="11">
    <source>
        <dbReference type="Proteomes" id="UP000037510"/>
    </source>
</evidence>
<dbReference type="SMART" id="SM00339">
    <property type="entry name" value="FH"/>
    <property type="match status" value="2"/>
</dbReference>
<organism evidence="10 11">
    <name type="scientific">Operophtera brumata</name>
    <name type="common">Winter moth</name>
    <name type="synonym">Phalaena brumata</name>
    <dbReference type="NCBI Taxonomy" id="104452"/>
    <lineage>
        <taxon>Eukaryota</taxon>
        <taxon>Metazoa</taxon>
        <taxon>Ecdysozoa</taxon>
        <taxon>Arthropoda</taxon>
        <taxon>Hexapoda</taxon>
        <taxon>Insecta</taxon>
        <taxon>Pterygota</taxon>
        <taxon>Neoptera</taxon>
        <taxon>Endopterygota</taxon>
        <taxon>Lepidoptera</taxon>
        <taxon>Glossata</taxon>
        <taxon>Ditrysia</taxon>
        <taxon>Geometroidea</taxon>
        <taxon>Geometridae</taxon>
        <taxon>Larentiinae</taxon>
        <taxon>Operophtera</taxon>
    </lineage>
</organism>
<evidence type="ECO:0000259" key="9">
    <source>
        <dbReference type="PROSITE" id="PS50039"/>
    </source>
</evidence>
<dbReference type="InterPro" id="IPR036390">
    <property type="entry name" value="WH_DNA-bd_sf"/>
</dbReference>
<keyword evidence="6 7" id="KW-0539">Nucleus</keyword>
<feature type="domain" description="Fork-head" evidence="9">
    <location>
        <begin position="437"/>
        <end position="525"/>
    </location>
</feature>
<protein>
    <recommendedName>
        <fullName evidence="9">Fork-head domain-containing protein</fullName>
    </recommendedName>
</protein>
<evidence type="ECO:0000256" key="5">
    <source>
        <dbReference type="ARBA" id="ARBA00023163"/>
    </source>
</evidence>
<reference evidence="10 11" key="1">
    <citation type="journal article" date="2015" name="Genome Biol. Evol.">
        <title>The genome of winter moth (Operophtera brumata) provides a genomic perspective on sexual dimorphism and phenology.</title>
        <authorList>
            <person name="Derks M.F."/>
            <person name="Smit S."/>
            <person name="Salis L."/>
            <person name="Schijlen E."/>
            <person name="Bossers A."/>
            <person name="Mateman C."/>
            <person name="Pijl A.S."/>
            <person name="de Ridder D."/>
            <person name="Groenen M.A."/>
            <person name="Visser M.E."/>
            <person name="Megens H.J."/>
        </authorList>
    </citation>
    <scope>NUCLEOTIDE SEQUENCE [LARGE SCALE GENOMIC DNA]</scope>
    <source>
        <strain evidence="10">WM2013NL</strain>
        <tissue evidence="10">Head and thorax</tissue>
    </source>
</reference>
<evidence type="ECO:0000256" key="4">
    <source>
        <dbReference type="ARBA" id="ARBA00023125"/>
    </source>
</evidence>
<feature type="domain" description="Fork-head" evidence="9">
    <location>
        <begin position="338"/>
        <end position="435"/>
    </location>
</feature>
<dbReference type="PRINTS" id="PR00053">
    <property type="entry name" value="FORKHEAD"/>
</dbReference>
<dbReference type="AlphaFoldDB" id="A0A0L7LHL3"/>
<feature type="DNA-binding region" description="Fork-head" evidence="7">
    <location>
        <begin position="437"/>
        <end position="525"/>
    </location>
</feature>
<dbReference type="PANTHER" id="PTHR46721:SF3">
    <property type="entry name" value="FORKHEAD BOX N1"/>
    <property type="match status" value="1"/>
</dbReference>
<keyword evidence="11" id="KW-1185">Reference proteome</keyword>
<keyword evidence="3" id="KW-0805">Transcription regulation</keyword>
<dbReference type="InterPro" id="IPR036388">
    <property type="entry name" value="WH-like_DNA-bd_sf"/>
</dbReference>
<keyword evidence="4 7" id="KW-0238">DNA-binding</keyword>
<dbReference type="GO" id="GO:0005634">
    <property type="term" value="C:nucleus"/>
    <property type="evidence" value="ECO:0007669"/>
    <property type="project" value="UniProtKB-SubCell"/>
</dbReference>
<dbReference type="PROSITE" id="PS50039">
    <property type="entry name" value="FORK_HEAD_3"/>
    <property type="match status" value="2"/>
</dbReference>
<evidence type="ECO:0000256" key="6">
    <source>
        <dbReference type="ARBA" id="ARBA00023242"/>
    </source>
</evidence>
<evidence type="ECO:0000256" key="3">
    <source>
        <dbReference type="ARBA" id="ARBA00023015"/>
    </source>
</evidence>
<dbReference type="PROSITE" id="PS00658">
    <property type="entry name" value="FORK_HEAD_2"/>
    <property type="match status" value="2"/>
</dbReference>
<dbReference type="Proteomes" id="UP000037510">
    <property type="component" value="Unassembled WGS sequence"/>
</dbReference>
<dbReference type="InterPro" id="IPR049624">
    <property type="entry name" value="FOXN1_4"/>
</dbReference>
<sequence length="649" mass="72360">MYYMNSANYVSWCNIFRDVSSVGRVFAAACDWRASASTGARDEFKASARGQCSNSNMDLYITDSLQDMLDMDIKNEMATDLSSMTDYSDNAATWINNSSSFVHNLDLYGSEANAVMVNPNSVMPSTFADTPIKVVKEESSNVMLTSVSRDSHLNSSASSPKEAKSHLTFSPNAIKVPKVDSIEALTVPKKEMEEATQMVILVRKQEEKKVVKDLLKDLDKPKPSPHTVRIKAQPEIIKLSNKNCSILNMNQKVTHQVGSKTIISGNIHILDPKQINRTILSNGNKSQQATILIDNSMSSRQIIKTSVSGAFTLENSQTKFVNTSANNSIRMIPGEFPKPAYSYSCLIAMALKNSRTGSLPVSEIYNFMCQHFPYFKTAPNGWKNSVRHNLSLNKCFEKIEKPSTNGSQRKGCLWAMNPAKIGKMDEEVQKWSRKDPQAIKKAMVYPGSLPVSEIYNFMCQHFPYFKTAPNGWKNSVRHNLSLNKCFEKIEKPSTNGSQRKGCLWAMNPAKIGKMDEEVQKWSRKDPQAIKKAMVYPENLEALERGEMKYSGLSGDTDADDDVDADADTELDADVETDPEVKEEVDTEEQEMSEQELEVEEIEASGVVGGTYRLLATGNSSRNAFVYQPVSPASHTSRRKTPLVNRVALI</sequence>
<keyword evidence="5" id="KW-0804">Transcription</keyword>
<dbReference type="CDD" id="cd20030">
    <property type="entry name" value="FH_FOXN1-like"/>
    <property type="match status" value="1"/>
</dbReference>